<evidence type="ECO:0000313" key="1">
    <source>
        <dbReference type="EMBL" id="QDT58143.1"/>
    </source>
</evidence>
<dbReference type="InterPro" id="IPR050238">
    <property type="entry name" value="DNA_Rep/Repair_Clamp_Loader"/>
</dbReference>
<organism evidence="1 2">
    <name type="scientific">Stieleria bergensis</name>
    <dbReference type="NCBI Taxonomy" id="2528025"/>
    <lineage>
        <taxon>Bacteria</taxon>
        <taxon>Pseudomonadati</taxon>
        <taxon>Planctomycetota</taxon>
        <taxon>Planctomycetia</taxon>
        <taxon>Pirellulales</taxon>
        <taxon>Pirellulaceae</taxon>
        <taxon>Stieleria</taxon>
    </lineage>
</organism>
<reference evidence="1 2" key="1">
    <citation type="submission" date="2019-02" db="EMBL/GenBank/DDBJ databases">
        <title>Deep-cultivation of Planctomycetes and their phenomic and genomic characterization uncovers novel biology.</title>
        <authorList>
            <person name="Wiegand S."/>
            <person name="Jogler M."/>
            <person name="Boedeker C."/>
            <person name="Pinto D."/>
            <person name="Vollmers J."/>
            <person name="Rivas-Marin E."/>
            <person name="Kohn T."/>
            <person name="Peeters S.H."/>
            <person name="Heuer A."/>
            <person name="Rast P."/>
            <person name="Oberbeckmann S."/>
            <person name="Bunk B."/>
            <person name="Jeske O."/>
            <person name="Meyerdierks A."/>
            <person name="Storesund J.E."/>
            <person name="Kallscheuer N."/>
            <person name="Luecker S."/>
            <person name="Lage O.M."/>
            <person name="Pohl T."/>
            <person name="Merkel B.J."/>
            <person name="Hornburger P."/>
            <person name="Mueller R.-W."/>
            <person name="Bruemmer F."/>
            <person name="Labrenz M."/>
            <person name="Spormann A.M."/>
            <person name="Op den Camp H."/>
            <person name="Overmann J."/>
            <person name="Amann R."/>
            <person name="Jetten M.S.M."/>
            <person name="Mascher T."/>
            <person name="Medema M.H."/>
            <person name="Devos D.P."/>
            <person name="Kaster A.-K."/>
            <person name="Ovreas L."/>
            <person name="Rohde M."/>
            <person name="Galperin M.Y."/>
            <person name="Jogler C."/>
        </authorList>
    </citation>
    <scope>NUCLEOTIDE SEQUENCE [LARGE SCALE GENOMIC DNA]</scope>
    <source>
        <strain evidence="1 2">SV_7m_r</strain>
    </source>
</reference>
<dbReference type="AlphaFoldDB" id="A0A517SPU0"/>
<proteinExistence type="predicted"/>
<dbReference type="GO" id="GO:0003887">
    <property type="term" value="F:DNA-directed DNA polymerase activity"/>
    <property type="evidence" value="ECO:0007669"/>
    <property type="project" value="UniProtKB-EC"/>
</dbReference>
<dbReference type="GO" id="GO:0006261">
    <property type="term" value="P:DNA-templated DNA replication"/>
    <property type="evidence" value="ECO:0007669"/>
    <property type="project" value="TreeGrafter"/>
</dbReference>
<dbReference type="SUPFAM" id="SSF52540">
    <property type="entry name" value="P-loop containing nucleoside triphosphate hydrolases"/>
    <property type="match status" value="1"/>
</dbReference>
<evidence type="ECO:0000313" key="2">
    <source>
        <dbReference type="Proteomes" id="UP000315003"/>
    </source>
</evidence>
<keyword evidence="2" id="KW-1185">Reference proteome</keyword>
<dbReference type="PANTHER" id="PTHR11669:SF8">
    <property type="entry name" value="DNA POLYMERASE III SUBUNIT DELTA"/>
    <property type="match status" value="1"/>
</dbReference>
<accession>A0A517SPU0</accession>
<name>A0A517SPU0_9BACT</name>
<keyword evidence="1" id="KW-0548">Nucleotidyltransferase</keyword>
<sequence>MIAHWDDLIGNPQLKPRFSNAIGQQRLGGSLLFTGPPGIGKRSVATLLARTLLCERSQPKDMSPCGECPACAQVDAETHPDVIRVRKPDDKTLIPIDLLIGAPDVRMQEGFCRDIRLSPYAGKRKIAILEDADFLNEEGANCLLKTLEEPPNDALIILVGTSEQKQLPTIRSRCQAVRFQPLSNEQAIQLIIEKHQIEAGNTDVQQAVEMATGDIPVALRFLDAETREFAKTLGNTLSKPAPDPISLRRLINDRVEQAGKEPRVKRAALRDIFSICIQHYRRLVRHEASHYQSRPITLARLDRSVRAVRELDRMANVSTLIDCFAADIAAGTTGDRGDIGS</sequence>
<dbReference type="EMBL" id="CP036272">
    <property type="protein sequence ID" value="QDT58143.1"/>
    <property type="molecule type" value="Genomic_DNA"/>
</dbReference>
<dbReference type="PANTHER" id="PTHR11669">
    <property type="entry name" value="REPLICATION FACTOR C / DNA POLYMERASE III GAMMA-TAU SUBUNIT"/>
    <property type="match status" value="1"/>
</dbReference>
<gene>
    <name evidence="1" type="primary">dnaX_1</name>
    <name evidence="1" type="ORF">SV7mr_06320</name>
</gene>
<dbReference type="RefSeq" id="WP_145269085.1">
    <property type="nucleotide sequence ID" value="NZ_CP036272.1"/>
</dbReference>
<dbReference type="Gene3D" id="3.40.50.300">
    <property type="entry name" value="P-loop containing nucleotide triphosphate hydrolases"/>
    <property type="match status" value="1"/>
</dbReference>
<dbReference type="EC" id="2.7.7.7" evidence="1"/>
<dbReference type="Proteomes" id="UP000315003">
    <property type="component" value="Chromosome"/>
</dbReference>
<dbReference type="Pfam" id="PF13177">
    <property type="entry name" value="DNA_pol3_delta2"/>
    <property type="match status" value="1"/>
</dbReference>
<protein>
    <submittedName>
        <fullName evidence="1">DNA polymerase III subunit tau</fullName>
        <ecNumber evidence="1">2.7.7.7</ecNumber>
    </submittedName>
</protein>
<dbReference type="InterPro" id="IPR027417">
    <property type="entry name" value="P-loop_NTPase"/>
</dbReference>
<dbReference type="OrthoDB" id="9810148at2"/>
<keyword evidence="1" id="KW-0808">Transferase</keyword>